<keyword evidence="3" id="KW-0804">Transcription</keyword>
<evidence type="ECO:0000256" key="3">
    <source>
        <dbReference type="ARBA" id="ARBA00023163"/>
    </source>
</evidence>
<evidence type="ECO:0000256" key="5">
    <source>
        <dbReference type="SAM" id="MobiDB-lite"/>
    </source>
</evidence>
<keyword evidence="4" id="KW-0539">Nucleus</keyword>
<feature type="region of interest" description="Disordered" evidence="5">
    <location>
        <begin position="29"/>
        <end position="78"/>
    </location>
</feature>
<accession>A0ABM0T0S6</accession>
<dbReference type="InterPro" id="IPR011598">
    <property type="entry name" value="bHLH_dom"/>
</dbReference>
<feature type="domain" description="BHLH" evidence="6">
    <location>
        <begin position="83"/>
        <end position="132"/>
    </location>
</feature>
<dbReference type="Proteomes" id="UP000694864">
    <property type="component" value="Chromosome 7"/>
</dbReference>
<dbReference type="PROSITE" id="PS50888">
    <property type="entry name" value="BHLH"/>
    <property type="match status" value="1"/>
</dbReference>
<feature type="compositionally biased region" description="Polar residues" evidence="5">
    <location>
        <begin position="183"/>
        <end position="199"/>
    </location>
</feature>
<evidence type="ECO:0000313" key="8">
    <source>
        <dbReference type="RefSeq" id="XP_010419069.1"/>
    </source>
</evidence>
<evidence type="ECO:0000259" key="6">
    <source>
        <dbReference type="PROSITE" id="PS50888"/>
    </source>
</evidence>
<feature type="compositionally biased region" description="Polar residues" evidence="5">
    <location>
        <begin position="50"/>
        <end position="59"/>
    </location>
</feature>
<dbReference type="Pfam" id="PF00010">
    <property type="entry name" value="HLH"/>
    <property type="match status" value="1"/>
</dbReference>
<comment type="subcellular location">
    <subcellularLocation>
        <location evidence="1">Nucleus</location>
    </subcellularLocation>
</comment>
<evidence type="ECO:0000256" key="4">
    <source>
        <dbReference type="ARBA" id="ARBA00023242"/>
    </source>
</evidence>
<keyword evidence="7" id="KW-1185">Reference proteome</keyword>
<feature type="region of interest" description="Disordered" evidence="5">
    <location>
        <begin position="183"/>
        <end position="216"/>
    </location>
</feature>
<organism evidence="7 8">
    <name type="scientific">Camelina sativa</name>
    <name type="common">False flax</name>
    <name type="synonym">Myagrum sativum</name>
    <dbReference type="NCBI Taxonomy" id="90675"/>
    <lineage>
        <taxon>Eukaryota</taxon>
        <taxon>Viridiplantae</taxon>
        <taxon>Streptophyta</taxon>
        <taxon>Embryophyta</taxon>
        <taxon>Tracheophyta</taxon>
        <taxon>Spermatophyta</taxon>
        <taxon>Magnoliopsida</taxon>
        <taxon>eudicotyledons</taxon>
        <taxon>Gunneridae</taxon>
        <taxon>Pentapetalae</taxon>
        <taxon>rosids</taxon>
        <taxon>malvids</taxon>
        <taxon>Brassicales</taxon>
        <taxon>Brassicaceae</taxon>
        <taxon>Camelineae</taxon>
        <taxon>Camelina</taxon>
    </lineage>
</organism>
<evidence type="ECO:0000256" key="2">
    <source>
        <dbReference type="ARBA" id="ARBA00023015"/>
    </source>
</evidence>
<sequence length="216" mass="24450">MEGNNRKDEGTYEEEEVCSFPKMVNAVCPNDRTRREQNPLQQKLGAHPSSMPNDVTMNSDHGEKVDENLPDEESNRPAKLQRHVLNHRMVKERKRRQSFKDKVEILQSVMPMPAKSDIAGKLENVINYLQSLHYQIDLMKTAYAAGANSGYRLPYYGAPPPFMSPWGYYPPAIPMMPQQVIRNIPQNGQGNNKVAQPGQTKPPPDQTKPSPDKAKP</sequence>
<dbReference type="Gene3D" id="4.10.280.10">
    <property type="entry name" value="Helix-loop-helix DNA-binding domain"/>
    <property type="match status" value="1"/>
</dbReference>
<reference evidence="8" key="2">
    <citation type="submission" date="2025-08" db="UniProtKB">
        <authorList>
            <consortium name="RefSeq"/>
        </authorList>
    </citation>
    <scope>IDENTIFICATION</scope>
    <source>
        <tissue evidence="8">Leaf</tissue>
    </source>
</reference>
<dbReference type="InterPro" id="IPR036638">
    <property type="entry name" value="HLH_DNA-bd_sf"/>
</dbReference>
<dbReference type="GeneID" id="104704731"/>
<proteinExistence type="predicted"/>
<name>A0ABM0T0S6_CAMSA</name>
<dbReference type="SUPFAM" id="SSF47459">
    <property type="entry name" value="HLH, helix-loop-helix DNA-binding domain"/>
    <property type="match status" value="1"/>
</dbReference>
<dbReference type="RefSeq" id="XP_010419069.1">
    <property type="nucleotide sequence ID" value="XM_010420767.2"/>
</dbReference>
<evidence type="ECO:0000256" key="1">
    <source>
        <dbReference type="ARBA" id="ARBA00004123"/>
    </source>
</evidence>
<gene>
    <name evidence="8" type="primary">LOC104704731</name>
</gene>
<evidence type="ECO:0000313" key="7">
    <source>
        <dbReference type="Proteomes" id="UP000694864"/>
    </source>
</evidence>
<keyword evidence="2" id="KW-0805">Transcription regulation</keyword>
<protein>
    <submittedName>
        <fullName evidence="8">Transcription factor bHLH109</fullName>
    </submittedName>
</protein>
<reference evidence="7" key="1">
    <citation type="journal article" date="2014" name="Nat. Commun.">
        <title>The emerging biofuel crop Camelina sativa retains a highly undifferentiated hexaploid genome structure.</title>
        <authorList>
            <person name="Kagale S."/>
            <person name="Koh C."/>
            <person name="Nixon J."/>
            <person name="Bollina V."/>
            <person name="Clarke W.E."/>
            <person name="Tuteja R."/>
            <person name="Spillane C."/>
            <person name="Robinson S.J."/>
            <person name="Links M.G."/>
            <person name="Clarke C."/>
            <person name="Higgins E.E."/>
            <person name="Huebert T."/>
            <person name="Sharpe A.G."/>
            <person name="Parkin I.A."/>
        </authorList>
    </citation>
    <scope>NUCLEOTIDE SEQUENCE [LARGE SCALE GENOMIC DNA]</scope>
    <source>
        <strain evidence="7">cv. DH55</strain>
    </source>
</reference>